<feature type="transmembrane region" description="Helical" evidence="6">
    <location>
        <begin position="595"/>
        <end position="618"/>
    </location>
</feature>
<dbReference type="PROSITE" id="PS50835">
    <property type="entry name" value="IG_LIKE"/>
    <property type="match status" value="3"/>
</dbReference>
<evidence type="ECO:0000313" key="9">
    <source>
        <dbReference type="Proteomes" id="UP000515152"/>
    </source>
</evidence>
<dbReference type="PANTHER" id="PTHR12080">
    <property type="entry name" value="SIGNALING LYMPHOCYTIC ACTIVATION MOLECULE"/>
    <property type="match status" value="1"/>
</dbReference>
<feature type="domain" description="Ig-like" evidence="8">
    <location>
        <begin position="379"/>
        <end position="474"/>
    </location>
</feature>
<dbReference type="Proteomes" id="UP000515152">
    <property type="component" value="Unplaced"/>
</dbReference>
<dbReference type="OrthoDB" id="8439544at2759"/>
<keyword evidence="6" id="KW-1133">Transmembrane helix</keyword>
<evidence type="ECO:0000256" key="3">
    <source>
        <dbReference type="ARBA" id="ARBA00023136"/>
    </source>
</evidence>
<proteinExistence type="predicted"/>
<keyword evidence="3 6" id="KW-0472">Membrane</keyword>
<dbReference type="AlphaFoldDB" id="A0A8M1KDT6"/>
<comment type="subcellular location">
    <subcellularLocation>
        <location evidence="1">Membrane</location>
    </subcellularLocation>
</comment>
<evidence type="ECO:0000256" key="1">
    <source>
        <dbReference type="ARBA" id="ARBA00004370"/>
    </source>
</evidence>
<feature type="compositionally biased region" description="Low complexity" evidence="5">
    <location>
        <begin position="180"/>
        <end position="192"/>
    </location>
</feature>
<dbReference type="InterPro" id="IPR007110">
    <property type="entry name" value="Ig-like_dom"/>
</dbReference>
<keyword evidence="4" id="KW-0325">Glycoprotein</keyword>
<name>A0A8M1KDT6_CLUHA</name>
<evidence type="ECO:0000259" key="8">
    <source>
        <dbReference type="PROSITE" id="PS50835"/>
    </source>
</evidence>
<dbReference type="GeneID" id="122131235"/>
<evidence type="ECO:0000256" key="6">
    <source>
        <dbReference type="SAM" id="Phobius"/>
    </source>
</evidence>
<keyword evidence="6" id="KW-0812">Transmembrane</keyword>
<feature type="domain" description="Ig-like" evidence="8">
    <location>
        <begin position="125"/>
        <end position="220"/>
    </location>
</feature>
<gene>
    <name evidence="10" type="primary">LOC122131235</name>
</gene>
<accession>A0A8M1KDT6</accession>
<protein>
    <submittedName>
        <fullName evidence="10">Uncharacterized protein LOC122131235 isoform X1</fullName>
    </submittedName>
</protein>
<feature type="chain" id="PRO_5035471715" evidence="7">
    <location>
        <begin position="17"/>
        <end position="656"/>
    </location>
</feature>
<feature type="compositionally biased region" description="Polar residues" evidence="5">
    <location>
        <begin position="398"/>
        <end position="410"/>
    </location>
</feature>
<evidence type="ECO:0000256" key="2">
    <source>
        <dbReference type="ARBA" id="ARBA00022729"/>
    </source>
</evidence>
<feature type="region of interest" description="Disordered" evidence="5">
    <location>
        <begin position="396"/>
        <end position="442"/>
    </location>
</feature>
<evidence type="ECO:0000256" key="7">
    <source>
        <dbReference type="SAM" id="SignalP"/>
    </source>
</evidence>
<keyword evidence="9" id="KW-1185">Reference proteome</keyword>
<evidence type="ECO:0000256" key="5">
    <source>
        <dbReference type="SAM" id="MobiDB-lite"/>
    </source>
</evidence>
<feature type="compositionally biased region" description="Polar residues" evidence="5">
    <location>
        <begin position="144"/>
        <end position="156"/>
    </location>
</feature>
<dbReference type="KEGG" id="char:122131235"/>
<dbReference type="PANTHER" id="PTHR12080:SF111">
    <property type="entry name" value="IMMUNOGLOBULIN V-SET DOMAIN-CONTAINING PROTEIN"/>
    <property type="match status" value="1"/>
</dbReference>
<feature type="signal peptide" evidence="7">
    <location>
        <begin position="1"/>
        <end position="16"/>
    </location>
</feature>
<sequence length="656" mass="70831">MQAVLLLLLLAGASKGLDSTCNATQDAACYGALGGPVYLQLMRNTSGHALLFNNEPNLIFGLIGSKTVFFDEFNTPTFLQRWQFVPDNGTLIINPAERRDGGTYRVEIYKSTVGYHTVQLIVKAPVSVLNLSISCSAYGEKRVSCSSNGDSPQYSWSVDGRPLKPPEASPKGSTERLESSPDLDTDLSSSTLTLPEGIQGHLTCSARNNISRANETQLLPSCTTNAAPTASTLPHHLTSTVSVTTSSVVSMATNTTLGPAFDTVISLDSTCDATQDAACYGALGGPVYLQLMRNTSGHTLSFHNERKAIFTLRPSKTVFYKDYNTPSFLQRWQFVPDNGTLIINPAERKDAGTYRVRIFNKSTGKSVGEHTVQLIIEAPVSVVNLSISCSAYGERRVSCSSNGDSPQYSWSVDGRPLRPPEASPSGSTERPESSPDLDTDLSSSTLTLREGIQGHLTCSARNNISNTSETQLLPSCITTPAPTTTSNVVSMATNTLGPASDSVITPVSDVDLSISCSANGEWRLRCSSNGHSPQYSWYLDGRPLSEADADLSADNQTLLFSGDVTGRLSCSVRNNISSTHTSALLLDACSDISPVFISVWLAEIITLTSLLVGGYYLYIRNKRTQTPDECKDQEVELTPTSMSCRRRRTPEEVQMQ</sequence>
<evidence type="ECO:0000313" key="10">
    <source>
        <dbReference type="RefSeq" id="XP_042562062.1"/>
    </source>
</evidence>
<dbReference type="RefSeq" id="XP_042562062.1">
    <property type="nucleotide sequence ID" value="XM_042706128.1"/>
</dbReference>
<dbReference type="GO" id="GO:0016020">
    <property type="term" value="C:membrane"/>
    <property type="evidence" value="ECO:0007669"/>
    <property type="project" value="UniProtKB-SubCell"/>
</dbReference>
<feature type="region of interest" description="Disordered" evidence="5">
    <location>
        <begin position="143"/>
        <end position="192"/>
    </location>
</feature>
<feature type="domain" description="Ig-like" evidence="8">
    <location>
        <begin position="482"/>
        <end position="586"/>
    </location>
</feature>
<organism evidence="9 10">
    <name type="scientific">Clupea harengus</name>
    <name type="common">Atlantic herring</name>
    <dbReference type="NCBI Taxonomy" id="7950"/>
    <lineage>
        <taxon>Eukaryota</taxon>
        <taxon>Metazoa</taxon>
        <taxon>Chordata</taxon>
        <taxon>Craniata</taxon>
        <taxon>Vertebrata</taxon>
        <taxon>Euteleostomi</taxon>
        <taxon>Actinopterygii</taxon>
        <taxon>Neopterygii</taxon>
        <taxon>Teleostei</taxon>
        <taxon>Clupei</taxon>
        <taxon>Clupeiformes</taxon>
        <taxon>Clupeoidei</taxon>
        <taxon>Clupeidae</taxon>
        <taxon>Clupea</taxon>
    </lineage>
</organism>
<evidence type="ECO:0000256" key="4">
    <source>
        <dbReference type="ARBA" id="ARBA00023180"/>
    </source>
</evidence>
<reference evidence="10" key="1">
    <citation type="submission" date="2025-08" db="UniProtKB">
        <authorList>
            <consortium name="RefSeq"/>
        </authorList>
    </citation>
    <scope>IDENTIFICATION</scope>
</reference>
<dbReference type="InterPro" id="IPR015631">
    <property type="entry name" value="CD2/SLAM_rcpt"/>
</dbReference>
<keyword evidence="2 7" id="KW-0732">Signal</keyword>